<protein>
    <recommendedName>
        <fullName evidence="4">Flagellar hook-associated protein 1</fullName>
    </recommendedName>
</protein>
<accession>A0A9D1M5Z6</accession>
<feature type="domain" description="Flagellar hook-associated protein FlgK helical" evidence="10">
    <location>
        <begin position="91"/>
        <end position="318"/>
    </location>
</feature>
<dbReference type="AlphaFoldDB" id="A0A9D1M5Z6"/>
<comment type="caution">
    <text evidence="11">The sequence shown here is derived from an EMBL/GenBank/DDBJ whole genome shotgun (WGS) entry which is preliminary data.</text>
</comment>
<dbReference type="SUPFAM" id="SSF64518">
    <property type="entry name" value="Phase 1 flagellin"/>
    <property type="match status" value="1"/>
</dbReference>
<evidence type="ECO:0000313" key="12">
    <source>
        <dbReference type="Proteomes" id="UP000824107"/>
    </source>
</evidence>
<dbReference type="Pfam" id="PF00460">
    <property type="entry name" value="Flg_bb_rod"/>
    <property type="match status" value="1"/>
</dbReference>
<dbReference type="PANTHER" id="PTHR30033:SF1">
    <property type="entry name" value="FLAGELLAR HOOK-ASSOCIATED PROTEIN 1"/>
    <property type="match status" value="1"/>
</dbReference>
<evidence type="ECO:0000256" key="7">
    <source>
        <dbReference type="SAM" id="Coils"/>
    </source>
</evidence>
<dbReference type="InterPro" id="IPR001444">
    <property type="entry name" value="Flag_bb_rod_N"/>
</dbReference>
<evidence type="ECO:0000256" key="5">
    <source>
        <dbReference type="ARBA" id="ARBA00022525"/>
    </source>
</evidence>
<keyword evidence="11" id="KW-0966">Cell projection</keyword>
<comment type="similarity">
    <text evidence="3">Belongs to the flagella basal body rod proteins family.</text>
</comment>
<keyword evidence="5" id="KW-0964">Secreted</keyword>
<dbReference type="InterPro" id="IPR010930">
    <property type="entry name" value="Flg_bb/hook_C_dom"/>
</dbReference>
<dbReference type="InterPro" id="IPR002371">
    <property type="entry name" value="FlgK"/>
</dbReference>
<dbReference type="Pfam" id="PF06429">
    <property type="entry name" value="Flg_bbr_C"/>
    <property type="match status" value="1"/>
</dbReference>
<name>A0A9D1M5Z6_9PROT</name>
<evidence type="ECO:0000259" key="9">
    <source>
        <dbReference type="Pfam" id="PF06429"/>
    </source>
</evidence>
<evidence type="ECO:0000256" key="2">
    <source>
        <dbReference type="ARBA" id="ARBA00004613"/>
    </source>
</evidence>
<dbReference type="GO" id="GO:0009424">
    <property type="term" value="C:bacterial-type flagellum hook"/>
    <property type="evidence" value="ECO:0007669"/>
    <property type="project" value="InterPro"/>
</dbReference>
<keyword evidence="11" id="KW-0969">Cilium</keyword>
<dbReference type="InterPro" id="IPR053927">
    <property type="entry name" value="FlgK_helical"/>
</dbReference>
<feature type="domain" description="Flagellar basal body rod protein N-terminal" evidence="8">
    <location>
        <begin position="7"/>
        <end position="37"/>
    </location>
</feature>
<dbReference type="Proteomes" id="UP000824107">
    <property type="component" value="Unassembled WGS sequence"/>
</dbReference>
<reference evidence="11" key="1">
    <citation type="submission" date="2020-10" db="EMBL/GenBank/DDBJ databases">
        <authorList>
            <person name="Gilroy R."/>
        </authorList>
    </citation>
    <scope>NUCLEOTIDE SEQUENCE</scope>
    <source>
        <strain evidence="11">ChiW3-316</strain>
    </source>
</reference>
<comment type="subcellular location">
    <subcellularLocation>
        <location evidence="1">Bacterial flagellum basal body</location>
    </subcellularLocation>
    <subcellularLocation>
        <location evidence="2">Secreted</location>
    </subcellularLocation>
</comment>
<evidence type="ECO:0000256" key="3">
    <source>
        <dbReference type="ARBA" id="ARBA00009677"/>
    </source>
</evidence>
<proteinExistence type="inferred from homology"/>
<dbReference type="GO" id="GO:0005198">
    <property type="term" value="F:structural molecule activity"/>
    <property type="evidence" value="ECO:0007669"/>
    <property type="project" value="InterPro"/>
</dbReference>
<keyword evidence="11" id="KW-0282">Flagellum</keyword>
<dbReference type="PANTHER" id="PTHR30033">
    <property type="entry name" value="FLAGELLAR HOOK-ASSOCIATED PROTEIN 1"/>
    <property type="match status" value="1"/>
</dbReference>
<evidence type="ECO:0000256" key="6">
    <source>
        <dbReference type="ARBA" id="ARBA00023143"/>
    </source>
</evidence>
<dbReference type="EMBL" id="DVNC01000062">
    <property type="protein sequence ID" value="HIU54162.1"/>
    <property type="molecule type" value="Genomic_DNA"/>
</dbReference>
<evidence type="ECO:0000259" key="10">
    <source>
        <dbReference type="Pfam" id="PF22638"/>
    </source>
</evidence>
<dbReference type="GO" id="GO:0009425">
    <property type="term" value="C:bacterial-type flagellum basal body"/>
    <property type="evidence" value="ECO:0007669"/>
    <property type="project" value="UniProtKB-SubCell"/>
</dbReference>
<sequence length="730" mass="77978">MVMLSGLQTSLSGMKVAQNQMDIVGRNLANIDTVGYTRKTAAQKNLVLGGYSAGVQLGDITRTVNEGLLKSYLASNSQTGNLNAKNQFLGKTETLLGTPSGNNSIAANVGDLQSAFETFASDVTSSSGRYNLLNNANTVASRLNSLTTEIQKLRGDADLSISEACDQINDLLDDLQNLNDQIVKYKVLGYDGVADLEDQRDQALRDLSGLIDISYFKRESGEIVIQTTGGVTLLDRYPHKLSHSAVAQASPTTSYAGGGIGGIYVDGEDITNNIKDGELKGLIDIRDNQLTSLQTQLNELAATMKDAINQVHNRGTSYPNAPSELTGSRTFIDPANQNIQISNGDVRLTIFDSEGKQVATTTLLAGLGFPDGGGSVSDMVGLVNDWLTSPDGANLPQAYAEINDDGKLVINTGDSNYSFSIMDEASSTAGSDQQDVTIKFDVNGDGAYDRTMEGFSYFFGMNDFFQTTKNEHIYDSKVLNKNANLGVQEKITINFATGNNPSLGSINIYPNESLQDIVNKINNDPKLNSQIKASLVPNGNGYVLQINNTSGEQLEISEAINQTTGRTTGFLERIGMHPSNSDAAGSLSVREDLLTNPSGISSGTPEFNSNSGEYQLNPAANDIANAMAKVFTDAQDFGQAGSLAQTSTTLANYAATFVGAVATETNSATSALNYQQELTNSISLKEATLSGVDRDEELAQLIIFQQSYAACAQTFTASKEMLDMLLNMVN</sequence>
<dbReference type="NCBIfam" id="TIGR02492">
    <property type="entry name" value="flgK_ends"/>
    <property type="match status" value="1"/>
</dbReference>
<dbReference type="Pfam" id="PF22638">
    <property type="entry name" value="FlgK_D1"/>
    <property type="match status" value="1"/>
</dbReference>
<evidence type="ECO:0000259" key="8">
    <source>
        <dbReference type="Pfam" id="PF00460"/>
    </source>
</evidence>
<organism evidence="11 12">
    <name type="scientific">Candidatus Scatocola faecipullorum</name>
    <dbReference type="NCBI Taxonomy" id="2840917"/>
    <lineage>
        <taxon>Bacteria</taxon>
        <taxon>Pseudomonadati</taxon>
        <taxon>Pseudomonadota</taxon>
        <taxon>Alphaproteobacteria</taxon>
        <taxon>Rhodospirillales</taxon>
        <taxon>Rhodospirillaceae</taxon>
        <taxon>Rhodospirillaceae incertae sedis</taxon>
        <taxon>Candidatus Scatocola</taxon>
    </lineage>
</organism>
<keyword evidence="7" id="KW-0175">Coiled coil</keyword>
<evidence type="ECO:0000256" key="4">
    <source>
        <dbReference type="ARBA" id="ARBA00016244"/>
    </source>
</evidence>
<keyword evidence="6" id="KW-0975">Bacterial flagellum</keyword>
<evidence type="ECO:0000313" key="11">
    <source>
        <dbReference type="EMBL" id="HIU54162.1"/>
    </source>
</evidence>
<reference evidence="11" key="2">
    <citation type="journal article" date="2021" name="PeerJ">
        <title>Extensive microbial diversity within the chicken gut microbiome revealed by metagenomics and culture.</title>
        <authorList>
            <person name="Gilroy R."/>
            <person name="Ravi A."/>
            <person name="Getino M."/>
            <person name="Pursley I."/>
            <person name="Horton D.L."/>
            <person name="Alikhan N.F."/>
            <person name="Baker D."/>
            <person name="Gharbi K."/>
            <person name="Hall N."/>
            <person name="Watson M."/>
            <person name="Adriaenssens E.M."/>
            <person name="Foster-Nyarko E."/>
            <person name="Jarju S."/>
            <person name="Secka A."/>
            <person name="Antonio M."/>
            <person name="Oren A."/>
            <person name="Chaudhuri R.R."/>
            <person name="La Ragione R."/>
            <person name="Hildebrand F."/>
            <person name="Pallen M.J."/>
        </authorList>
    </citation>
    <scope>NUCLEOTIDE SEQUENCE</scope>
    <source>
        <strain evidence="11">ChiW3-316</strain>
    </source>
</reference>
<evidence type="ECO:0000256" key="1">
    <source>
        <dbReference type="ARBA" id="ARBA00004117"/>
    </source>
</evidence>
<gene>
    <name evidence="11" type="primary">flgK</name>
    <name evidence="11" type="ORF">IAD20_08810</name>
</gene>
<dbReference type="GO" id="GO:0044780">
    <property type="term" value="P:bacterial-type flagellum assembly"/>
    <property type="evidence" value="ECO:0007669"/>
    <property type="project" value="InterPro"/>
</dbReference>
<dbReference type="GO" id="GO:0005576">
    <property type="term" value="C:extracellular region"/>
    <property type="evidence" value="ECO:0007669"/>
    <property type="project" value="UniProtKB-SubCell"/>
</dbReference>
<feature type="coiled-coil region" evidence="7">
    <location>
        <begin position="161"/>
        <end position="213"/>
    </location>
</feature>
<feature type="domain" description="Flagellar basal-body/hook protein C-terminal" evidence="9">
    <location>
        <begin position="690"/>
        <end position="728"/>
    </location>
</feature>